<protein>
    <submittedName>
        <fullName evidence="4">AraC family transcriptional regulator</fullName>
    </submittedName>
</protein>
<accession>K2PPQ4</accession>
<dbReference type="SUPFAM" id="SSF46689">
    <property type="entry name" value="Homeodomain-like"/>
    <property type="match status" value="1"/>
</dbReference>
<organism evidence="4 5">
    <name type="scientific">Galbibacter marinus</name>
    <dbReference type="NCBI Taxonomy" id="555500"/>
    <lineage>
        <taxon>Bacteria</taxon>
        <taxon>Pseudomonadati</taxon>
        <taxon>Bacteroidota</taxon>
        <taxon>Flavobacteriia</taxon>
        <taxon>Flavobacteriales</taxon>
        <taxon>Flavobacteriaceae</taxon>
        <taxon>Galbibacter</taxon>
    </lineage>
</organism>
<dbReference type="OrthoDB" id="5295174at2"/>
<sequence>MNYIIGKIEKNKRYRTVKINYLADECGFRDVHTFIRSFKIRTGEVPTKYIQNLSSENSEEA</sequence>
<evidence type="ECO:0000313" key="4">
    <source>
        <dbReference type="EMBL" id="EKF54535.1"/>
    </source>
</evidence>
<comment type="caution">
    <text evidence="4">The sequence shown here is derived from an EMBL/GenBank/DDBJ whole genome shotgun (WGS) entry which is preliminary data.</text>
</comment>
<keyword evidence="1" id="KW-0805">Transcription regulation</keyword>
<dbReference type="Gene3D" id="1.10.10.60">
    <property type="entry name" value="Homeodomain-like"/>
    <property type="match status" value="1"/>
</dbReference>
<dbReference type="STRING" id="555500.I215_11813"/>
<evidence type="ECO:0000256" key="2">
    <source>
        <dbReference type="ARBA" id="ARBA00023163"/>
    </source>
</evidence>
<dbReference type="PROSITE" id="PS01124">
    <property type="entry name" value="HTH_ARAC_FAMILY_2"/>
    <property type="match status" value="1"/>
</dbReference>
<feature type="domain" description="HTH araC/xylS-type" evidence="3">
    <location>
        <begin position="1"/>
        <end position="52"/>
    </location>
</feature>
<dbReference type="EMBL" id="AMSG01000019">
    <property type="protein sequence ID" value="EKF54535.1"/>
    <property type="molecule type" value="Genomic_DNA"/>
</dbReference>
<dbReference type="AlphaFoldDB" id="K2PPQ4"/>
<dbReference type="Proteomes" id="UP000007364">
    <property type="component" value="Unassembled WGS sequence"/>
</dbReference>
<evidence type="ECO:0000259" key="3">
    <source>
        <dbReference type="PROSITE" id="PS01124"/>
    </source>
</evidence>
<dbReference type="InterPro" id="IPR018060">
    <property type="entry name" value="HTH_AraC"/>
</dbReference>
<keyword evidence="2" id="KW-0804">Transcription</keyword>
<keyword evidence="5" id="KW-1185">Reference proteome</keyword>
<gene>
    <name evidence="4" type="ORF">I215_11813</name>
</gene>
<proteinExistence type="predicted"/>
<dbReference type="GO" id="GO:0003700">
    <property type="term" value="F:DNA-binding transcription factor activity"/>
    <property type="evidence" value="ECO:0007669"/>
    <property type="project" value="InterPro"/>
</dbReference>
<evidence type="ECO:0000256" key="1">
    <source>
        <dbReference type="ARBA" id="ARBA00023015"/>
    </source>
</evidence>
<dbReference type="GO" id="GO:0043565">
    <property type="term" value="F:sequence-specific DNA binding"/>
    <property type="evidence" value="ECO:0007669"/>
    <property type="project" value="InterPro"/>
</dbReference>
<evidence type="ECO:0000313" key="5">
    <source>
        <dbReference type="Proteomes" id="UP000007364"/>
    </source>
</evidence>
<name>K2PPQ4_9FLAO</name>
<reference evidence="4 5" key="1">
    <citation type="journal article" date="2012" name="J. Bacteriol.">
        <title>Genome Sequence of Galbibacter marinum Type Strain ck-I2-15.</title>
        <authorList>
            <person name="Lai Q."/>
            <person name="Li C."/>
            <person name="Shao Z."/>
        </authorList>
    </citation>
    <scope>NUCLEOTIDE SEQUENCE [LARGE SCALE GENOMIC DNA]</scope>
    <source>
        <strain evidence="5">ck-I2-15</strain>
    </source>
</reference>
<dbReference type="InterPro" id="IPR009057">
    <property type="entry name" value="Homeodomain-like_sf"/>
</dbReference>